<keyword evidence="1" id="KW-0645">Protease</keyword>
<organism evidence="5 6">
    <name type="scientific">Labrys monachus</name>
    <dbReference type="NCBI Taxonomy" id="217067"/>
    <lineage>
        <taxon>Bacteria</taxon>
        <taxon>Pseudomonadati</taxon>
        <taxon>Pseudomonadota</taxon>
        <taxon>Alphaproteobacteria</taxon>
        <taxon>Hyphomicrobiales</taxon>
        <taxon>Xanthobacteraceae</taxon>
        <taxon>Labrys</taxon>
    </lineage>
</organism>
<evidence type="ECO:0000256" key="2">
    <source>
        <dbReference type="ARBA" id="ARBA00022723"/>
    </source>
</evidence>
<evidence type="ECO:0000256" key="1">
    <source>
        <dbReference type="ARBA" id="ARBA00022670"/>
    </source>
</evidence>
<dbReference type="RefSeq" id="WP_307428967.1">
    <property type="nucleotide sequence ID" value="NZ_JAUSVK010000001.1"/>
</dbReference>
<keyword evidence="6" id="KW-1185">Reference proteome</keyword>
<dbReference type="PANTHER" id="PTHR43270:SF8">
    <property type="entry name" value="DI- AND TRIPEPTIDASE DUG2-RELATED"/>
    <property type="match status" value="1"/>
</dbReference>
<evidence type="ECO:0000256" key="3">
    <source>
        <dbReference type="ARBA" id="ARBA00022801"/>
    </source>
</evidence>
<dbReference type="Gene3D" id="3.40.630.10">
    <property type="entry name" value="Zn peptidases"/>
    <property type="match status" value="1"/>
</dbReference>
<dbReference type="Gene3D" id="3.30.70.360">
    <property type="match status" value="1"/>
</dbReference>
<evidence type="ECO:0000259" key="4">
    <source>
        <dbReference type="Pfam" id="PF07687"/>
    </source>
</evidence>
<dbReference type="InterPro" id="IPR051458">
    <property type="entry name" value="Cyt/Met_Dipeptidase"/>
</dbReference>
<feature type="domain" description="Peptidase M20 dimerisation" evidence="4">
    <location>
        <begin position="187"/>
        <end position="340"/>
    </location>
</feature>
<evidence type="ECO:0000313" key="5">
    <source>
        <dbReference type="EMBL" id="MDQ0393526.1"/>
    </source>
</evidence>
<dbReference type="Proteomes" id="UP001237448">
    <property type="component" value="Unassembled WGS sequence"/>
</dbReference>
<sequence length="465" mass="50303">MSIDAQILATARRELAELVAIPSVSARGQELDTCAMKIAALLAEAGFETGLHEGAIGPFVVAEAGAGPFTLVIYNHYDVQPEGPLDRWTAPPFVLAERDGRLFGRGVADDKGEFVSRLAGWNLFRSRFPEPLPYRVVWILEGEEEVGSPSLSGFLASRFPDLKSDLCWWEYGEIDTTGRPVILLGFKGLLAVELSCRTSAADLHSSLGVVFDNPLWRMASAIASLRDEAGRVLINGFYEGIEPVDATTRHLVERSPFSLDDLGRSTGGTKRLRDVTDANFYGRMNLAPCVNVNGIHGGYGGEGSMTVLPCSAIAKLDFRLVPGQSPETIVRLLRQHLDAKGFVDIELTVHDAELRGVRSAPDNPIIAFGAELLGKWFGLEVVLQPSAAGSGPAHHFVRQFGATLFGAGITHHGSRLHSSDENIVIAQFEKMVGFSASFFEALTREILSLTDAGRSKKEAAACSIR</sequence>
<dbReference type="SUPFAM" id="SSF53187">
    <property type="entry name" value="Zn-dependent exopeptidases"/>
    <property type="match status" value="1"/>
</dbReference>
<keyword evidence="2" id="KW-0479">Metal-binding</keyword>
<protein>
    <submittedName>
        <fullName evidence="5">Acetylornithine deacetylase/succinyl-diaminopimelate desuccinylase-like protein</fullName>
    </submittedName>
</protein>
<dbReference type="EMBL" id="JAUSVK010000001">
    <property type="protein sequence ID" value="MDQ0393526.1"/>
    <property type="molecule type" value="Genomic_DNA"/>
</dbReference>
<dbReference type="Pfam" id="PF07687">
    <property type="entry name" value="M20_dimer"/>
    <property type="match status" value="1"/>
</dbReference>
<dbReference type="InterPro" id="IPR002933">
    <property type="entry name" value="Peptidase_M20"/>
</dbReference>
<dbReference type="InterPro" id="IPR011650">
    <property type="entry name" value="Peptidase_M20_dimer"/>
</dbReference>
<gene>
    <name evidence="5" type="ORF">J3R73_003318</name>
</gene>
<reference evidence="5 6" key="1">
    <citation type="submission" date="2023-07" db="EMBL/GenBank/DDBJ databases">
        <title>Genomic Encyclopedia of Type Strains, Phase IV (KMG-IV): sequencing the most valuable type-strain genomes for metagenomic binning, comparative biology and taxonomic classification.</title>
        <authorList>
            <person name="Goeker M."/>
        </authorList>
    </citation>
    <scope>NUCLEOTIDE SEQUENCE [LARGE SCALE GENOMIC DNA]</scope>
    <source>
        <strain evidence="5 6">DSM 5896</strain>
    </source>
</reference>
<name>A0ABU0FGE3_9HYPH</name>
<dbReference type="Pfam" id="PF01546">
    <property type="entry name" value="Peptidase_M20"/>
    <property type="match status" value="1"/>
</dbReference>
<keyword evidence="3" id="KW-0378">Hydrolase</keyword>
<comment type="caution">
    <text evidence="5">The sequence shown here is derived from an EMBL/GenBank/DDBJ whole genome shotgun (WGS) entry which is preliminary data.</text>
</comment>
<evidence type="ECO:0000313" key="6">
    <source>
        <dbReference type="Proteomes" id="UP001237448"/>
    </source>
</evidence>
<dbReference type="PANTHER" id="PTHR43270">
    <property type="entry name" value="BETA-ALA-HIS DIPEPTIDASE"/>
    <property type="match status" value="1"/>
</dbReference>
<proteinExistence type="predicted"/>
<accession>A0ABU0FGE3</accession>